<evidence type="ECO:0000259" key="1">
    <source>
        <dbReference type="Pfam" id="PF12867"/>
    </source>
</evidence>
<dbReference type="Pfam" id="PF12867">
    <property type="entry name" value="DinB_2"/>
    <property type="match status" value="1"/>
</dbReference>
<gene>
    <name evidence="2" type="ORF">B1B05_07005</name>
    <name evidence="3" type="ORF">SAMN05443094_10374</name>
</gene>
<dbReference type="InterPro" id="IPR034660">
    <property type="entry name" value="DinB/YfiT-like"/>
</dbReference>
<dbReference type="EMBL" id="FTLX01000003">
    <property type="protein sequence ID" value="SIQ56703.1"/>
    <property type="molecule type" value="Genomic_DNA"/>
</dbReference>
<dbReference type="Gene3D" id="1.20.120.450">
    <property type="entry name" value="dinb family like domain"/>
    <property type="match status" value="1"/>
</dbReference>
<dbReference type="Proteomes" id="UP000186385">
    <property type="component" value="Unassembled WGS sequence"/>
</dbReference>
<sequence length="151" mass="16623">MESIKQFIFTRNAALGTIASVPKDKWDQMPGTSSNNIRWNAGHIFVSAEGLLHKADPTYVVENEGWQALFATGTRPADWQGDIPSDEAIVEALKEQVGRIERHFSAKLEQEAAQSVTIGPLEMTTVNAVLQFVSFHEGLHTGVIKSMSKTI</sequence>
<organism evidence="3 4">
    <name type="scientific">Domibacillus enclensis</name>
    <dbReference type="NCBI Taxonomy" id="1017273"/>
    <lineage>
        <taxon>Bacteria</taxon>
        <taxon>Bacillati</taxon>
        <taxon>Bacillota</taxon>
        <taxon>Bacilli</taxon>
        <taxon>Bacillales</taxon>
        <taxon>Bacillaceae</taxon>
        <taxon>Domibacillus</taxon>
    </lineage>
</organism>
<dbReference type="STRING" id="1017273.SAMN05443094_10374"/>
<dbReference type="OrthoDB" id="4295522at2"/>
<accession>A0A1N6TTN4</accession>
<proteinExistence type="predicted"/>
<dbReference type="AlphaFoldDB" id="A0A1N6TTN4"/>
<dbReference type="InterPro" id="IPR024775">
    <property type="entry name" value="DinB-like"/>
</dbReference>
<evidence type="ECO:0000313" key="5">
    <source>
        <dbReference type="Proteomes" id="UP000215545"/>
    </source>
</evidence>
<protein>
    <submittedName>
        <fullName evidence="3">DinB superfamily protein</fullName>
    </submittedName>
</protein>
<evidence type="ECO:0000313" key="2">
    <source>
        <dbReference type="EMBL" id="OXS78354.1"/>
    </source>
</evidence>
<feature type="domain" description="DinB-like" evidence="1">
    <location>
        <begin position="6"/>
        <end position="144"/>
    </location>
</feature>
<keyword evidence="5" id="KW-1185">Reference proteome</keyword>
<reference evidence="5" key="2">
    <citation type="submission" date="2017-03" db="EMBL/GenBank/DDBJ databases">
        <title>Bacillus sp. V-88(T) DSM27956, whole genome shotgun sequencing project.</title>
        <authorList>
            <person name="Dastager S.G."/>
            <person name="Neurgaonkar P.S."/>
            <person name="Dharne M.S."/>
        </authorList>
    </citation>
    <scope>NUCLEOTIDE SEQUENCE [LARGE SCALE GENOMIC DNA]</scope>
    <source>
        <strain evidence="5">DSM 25145</strain>
    </source>
</reference>
<dbReference type="EMBL" id="MWSK01000003">
    <property type="protein sequence ID" value="OXS78354.1"/>
    <property type="molecule type" value="Genomic_DNA"/>
</dbReference>
<evidence type="ECO:0000313" key="4">
    <source>
        <dbReference type="Proteomes" id="UP000186385"/>
    </source>
</evidence>
<reference evidence="3 4" key="1">
    <citation type="submission" date="2017-01" db="EMBL/GenBank/DDBJ databases">
        <authorList>
            <person name="Mah S.A."/>
            <person name="Swanson W.J."/>
            <person name="Moy G.W."/>
            <person name="Vacquier V.D."/>
        </authorList>
    </citation>
    <scope>NUCLEOTIDE SEQUENCE [LARGE SCALE GENOMIC DNA]</scope>
    <source>
        <strain evidence="3 4">NIO-1016</strain>
    </source>
</reference>
<dbReference type="SUPFAM" id="SSF109854">
    <property type="entry name" value="DinB/YfiT-like putative metalloenzymes"/>
    <property type="match status" value="1"/>
</dbReference>
<dbReference type="RefSeq" id="WP_045851605.1">
    <property type="nucleotide sequence ID" value="NZ_FTLX01000003.1"/>
</dbReference>
<name>A0A1N6TTN4_9BACI</name>
<evidence type="ECO:0000313" key="3">
    <source>
        <dbReference type="EMBL" id="SIQ56703.1"/>
    </source>
</evidence>
<reference evidence="2" key="3">
    <citation type="submission" date="2017-03" db="EMBL/GenBank/DDBJ databases">
        <authorList>
            <person name="Dastager S.G."/>
            <person name="Neurgaonkar P.S."/>
            <person name="Dharne M.S."/>
        </authorList>
    </citation>
    <scope>NUCLEOTIDE SEQUENCE</scope>
    <source>
        <strain evidence="2">DSM 25145</strain>
    </source>
</reference>
<dbReference type="Proteomes" id="UP000215545">
    <property type="component" value="Unassembled WGS sequence"/>
</dbReference>